<organism evidence="1 2">
    <name type="scientific">Endozoicomonas numazuensis</name>
    <dbReference type="NCBI Taxonomy" id="1137799"/>
    <lineage>
        <taxon>Bacteria</taxon>
        <taxon>Pseudomonadati</taxon>
        <taxon>Pseudomonadota</taxon>
        <taxon>Gammaproteobacteria</taxon>
        <taxon>Oceanospirillales</taxon>
        <taxon>Endozoicomonadaceae</taxon>
        <taxon>Endozoicomonas</taxon>
    </lineage>
</organism>
<dbReference type="RefSeq" id="WP_034838769.1">
    <property type="nucleotide sequence ID" value="NZ_JOKH01000004.1"/>
</dbReference>
<dbReference type="InterPro" id="IPR018642">
    <property type="entry name" value="DUF2066"/>
</dbReference>
<reference evidence="1 2" key="1">
    <citation type="submission" date="2014-06" db="EMBL/GenBank/DDBJ databases">
        <title>Whole Genome Sequences of Three Symbiotic Endozoicomonas Bacteria.</title>
        <authorList>
            <person name="Neave M.J."/>
            <person name="Apprill A."/>
            <person name="Voolstra C.R."/>
        </authorList>
    </citation>
    <scope>NUCLEOTIDE SEQUENCE [LARGE SCALE GENOMIC DNA]</scope>
    <source>
        <strain evidence="1 2">DSM 25634</strain>
    </source>
</reference>
<gene>
    <name evidence="1" type="ORF">GZ78_18720</name>
</gene>
<evidence type="ECO:0008006" key="3">
    <source>
        <dbReference type="Google" id="ProtNLM"/>
    </source>
</evidence>
<proteinExistence type="predicted"/>
<protein>
    <recommendedName>
        <fullName evidence="3">DUF2066 domain-containing protein</fullName>
    </recommendedName>
</protein>
<dbReference type="OrthoDB" id="6195299at2"/>
<dbReference type="Proteomes" id="UP000028073">
    <property type="component" value="Unassembled WGS sequence"/>
</dbReference>
<evidence type="ECO:0000313" key="2">
    <source>
        <dbReference type="Proteomes" id="UP000028073"/>
    </source>
</evidence>
<name>A0A081NE55_9GAMM</name>
<sequence length="358" mass="39292">MYRTCKLERLFPLSRLIFTLMLALLSFQLSAAQMPELYRVGVPVSSQSGGEERDKAMSRALSEVLVKVTGQRSTLNNAGIKQSLKKASALVQSFGYERRDTDAGQQLLLQVRFDEAAVNRLLRDNGLGIWDSNRPDTIVWLAIEKQGARQILRETVGSPLVNDLKRVMAARSLPLTFPLMDFEDSTTISEVDVWGLFSDKLGQASARYGSEAVLAGRLSEARGRFNGRIVLLFRNQRFDASVTDLSAEGLALAIADLTGNTLSRHYAVLSGGSSVNPVLEVDGITHTRDYAGVVNYLKGLTAVRDVTVIKVSGNKVELELVIDGTLSQLSDAIALGRNLRATGEDDINQTLKYRWLGN</sequence>
<dbReference type="Pfam" id="PF09839">
    <property type="entry name" value="DUF2066"/>
    <property type="match status" value="1"/>
</dbReference>
<keyword evidence="2" id="KW-1185">Reference proteome</keyword>
<dbReference type="AlphaFoldDB" id="A0A081NE55"/>
<dbReference type="EMBL" id="JOKH01000004">
    <property type="protein sequence ID" value="KEQ16728.1"/>
    <property type="molecule type" value="Genomic_DNA"/>
</dbReference>
<accession>A0A081NE55</accession>
<evidence type="ECO:0000313" key="1">
    <source>
        <dbReference type="EMBL" id="KEQ16728.1"/>
    </source>
</evidence>
<dbReference type="eggNOG" id="COG3249">
    <property type="taxonomic scope" value="Bacteria"/>
</dbReference>
<comment type="caution">
    <text evidence="1">The sequence shown here is derived from an EMBL/GenBank/DDBJ whole genome shotgun (WGS) entry which is preliminary data.</text>
</comment>
<dbReference type="STRING" id="1137799.GZ78_18720"/>